<dbReference type="Gene3D" id="1.20.1250.20">
    <property type="entry name" value="MFS general substrate transporter like domains"/>
    <property type="match status" value="1"/>
</dbReference>
<feature type="transmembrane region" description="Helical" evidence="4">
    <location>
        <begin position="276"/>
        <end position="294"/>
    </location>
</feature>
<dbReference type="Proteomes" id="UP000244496">
    <property type="component" value="Chromosome"/>
</dbReference>
<feature type="transmembrane region" description="Helical" evidence="4">
    <location>
        <begin position="366"/>
        <end position="384"/>
    </location>
</feature>
<evidence type="ECO:0000256" key="2">
    <source>
        <dbReference type="ARBA" id="ARBA00022989"/>
    </source>
</evidence>
<feature type="transmembrane region" description="Helical" evidence="4">
    <location>
        <begin position="335"/>
        <end position="360"/>
    </location>
</feature>
<evidence type="ECO:0000256" key="4">
    <source>
        <dbReference type="SAM" id="Phobius"/>
    </source>
</evidence>
<dbReference type="KEGG" id="geh:HYN69_06450"/>
<dbReference type="InterPro" id="IPR036259">
    <property type="entry name" value="MFS_trans_sf"/>
</dbReference>
<proteinExistence type="predicted"/>
<dbReference type="PROSITE" id="PS51257">
    <property type="entry name" value="PROKAR_LIPOPROTEIN"/>
    <property type="match status" value="1"/>
</dbReference>
<dbReference type="OrthoDB" id="7200137at2"/>
<dbReference type="InterPro" id="IPR020846">
    <property type="entry name" value="MFS_dom"/>
</dbReference>
<protein>
    <recommendedName>
        <fullName evidence="5">Major facilitator superfamily (MFS) profile domain-containing protein</fullName>
    </recommendedName>
</protein>
<feature type="transmembrane region" description="Helical" evidence="4">
    <location>
        <begin position="132"/>
        <end position="155"/>
    </location>
</feature>
<feature type="domain" description="Major facilitator superfamily (MFS) profile" evidence="5">
    <location>
        <begin position="211"/>
        <end position="386"/>
    </location>
</feature>
<feature type="transmembrane region" description="Helical" evidence="4">
    <location>
        <begin position="70"/>
        <end position="92"/>
    </location>
</feature>
<feature type="transmembrane region" description="Helical" evidence="4">
    <location>
        <begin position="161"/>
        <end position="186"/>
    </location>
</feature>
<feature type="transmembrane region" description="Helical" evidence="4">
    <location>
        <begin position="7"/>
        <end position="32"/>
    </location>
</feature>
<reference evidence="6 7" key="1">
    <citation type="submission" date="2018-04" db="EMBL/GenBank/DDBJ databases">
        <title>Genome sequencing of Gemmobacter.</title>
        <authorList>
            <person name="Yi H."/>
            <person name="Baek M.-G."/>
        </authorList>
    </citation>
    <scope>NUCLEOTIDE SEQUENCE [LARGE SCALE GENOMIC DNA]</scope>
    <source>
        <strain evidence="6 7">HYN0069</strain>
    </source>
</reference>
<evidence type="ECO:0000259" key="5">
    <source>
        <dbReference type="PROSITE" id="PS50850"/>
    </source>
</evidence>
<dbReference type="SUPFAM" id="SSF103473">
    <property type="entry name" value="MFS general substrate transporter"/>
    <property type="match status" value="1"/>
</dbReference>
<dbReference type="InterPro" id="IPR011701">
    <property type="entry name" value="MFS"/>
</dbReference>
<dbReference type="Pfam" id="PF07690">
    <property type="entry name" value="MFS_1"/>
    <property type="match status" value="1"/>
</dbReference>
<feature type="transmembrane region" description="Helical" evidence="4">
    <location>
        <begin position="98"/>
        <end position="120"/>
    </location>
</feature>
<evidence type="ECO:0000256" key="1">
    <source>
        <dbReference type="ARBA" id="ARBA00022692"/>
    </source>
</evidence>
<dbReference type="AlphaFoldDB" id="A0A2S0UK60"/>
<feature type="transmembrane region" description="Helical" evidence="4">
    <location>
        <begin position="38"/>
        <end position="58"/>
    </location>
</feature>
<dbReference type="PROSITE" id="PS50850">
    <property type="entry name" value="MFS"/>
    <property type="match status" value="1"/>
</dbReference>
<evidence type="ECO:0000256" key="3">
    <source>
        <dbReference type="ARBA" id="ARBA00023136"/>
    </source>
</evidence>
<keyword evidence="7" id="KW-1185">Reference proteome</keyword>
<name>A0A2S0UK60_9RHOB</name>
<keyword evidence="3 4" id="KW-0472">Membrane</keyword>
<evidence type="ECO:0000313" key="7">
    <source>
        <dbReference type="Proteomes" id="UP000244496"/>
    </source>
</evidence>
<keyword evidence="2 4" id="KW-1133">Transmembrane helix</keyword>
<evidence type="ECO:0000313" key="6">
    <source>
        <dbReference type="EMBL" id="AWB48199.1"/>
    </source>
</evidence>
<feature type="transmembrane region" description="Helical" evidence="4">
    <location>
        <begin position="300"/>
        <end position="323"/>
    </location>
</feature>
<feature type="transmembrane region" description="Helical" evidence="4">
    <location>
        <begin position="242"/>
        <end position="264"/>
    </location>
</feature>
<keyword evidence="1 4" id="KW-0812">Transmembrane</keyword>
<sequence length="386" mass="40049">MSERAAVWCLAAAQMLGYACFFYIFAALILYWQQGLDWPHWVLAAGPTLAIAVSAVLAPVCGRAVDRGQAVALLTVGPVVGALALGVLAVWVTPVGYLVAWAGLGVSQAMCLYDVCFGLLVRRHGAGARESITKVTLVAGLASTLAFPAGAWLAGHFGWQVAVWVGVFVALGLVLPLQGLAARVVARAVPDEVRDRARLVLPWRGIVTERAFLRLALLFSLVNLNHWMLMNYLRPMFEGLGLAAAVGVAAAATVGPAQVVGRLALMGAGGRMGSRFALWVTMAAVVAAPVFLWFSAGLHVLAFGFAILQGAGMGILTILRPVLVAERLGQERYGVTAGLMAIPGLVAMGVSAPLGAGLLAAGGPEVVIIVAFIIALGAVWAVAADA</sequence>
<gene>
    <name evidence="6" type="ORF">HYN69_06450</name>
</gene>
<organism evidence="6 7">
    <name type="scientific">Paragemmobacter aquarius</name>
    <dbReference type="NCBI Taxonomy" id="2169400"/>
    <lineage>
        <taxon>Bacteria</taxon>
        <taxon>Pseudomonadati</taxon>
        <taxon>Pseudomonadota</taxon>
        <taxon>Alphaproteobacteria</taxon>
        <taxon>Rhodobacterales</taxon>
        <taxon>Paracoccaceae</taxon>
        <taxon>Paragemmobacter</taxon>
    </lineage>
</organism>
<dbReference type="GO" id="GO:0022857">
    <property type="term" value="F:transmembrane transporter activity"/>
    <property type="evidence" value="ECO:0007669"/>
    <property type="project" value="InterPro"/>
</dbReference>
<accession>A0A2S0UK60</accession>
<dbReference type="EMBL" id="CP028918">
    <property type="protein sequence ID" value="AWB48199.1"/>
    <property type="molecule type" value="Genomic_DNA"/>
</dbReference>
<feature type="transmembrane region" description="Helical" evidence="4">
    <location>
        <begin position="211"/>
        <end position="230"/>
    </location>
</feature>
<dbReference type="RefSeq" id="WP_108435018.1">
    <property type="nucleotide sequence ID" value="NZ_CP028918.1"/>
</dbReference>